<reference evidence="3" key="1">
    <citation type="journal article" date="2006" name="PLoS Biol.">
        <title>Macronuclear genome sequence of the ciliate Tetrahymena thermophila, a model eukaryote.</title>
        <authorList>
            <person name="Eisen J.A."/>
            <person name="Coyne R.S."/>
            <person name="Wu M."/>
            <person name="Wu D."/>
            <person name="Thiagarajan M."/>
            <person name="Wortman J.R."/>
            <person name="Badger J.H."/>
            <person name="Ren Q."/>
            <person name="Amedeo P."/>
            <person name="Jones K.M."/>
            <person name="Tallon L.J."/>
            <person name="Delcher A.L."/>
            <person name="Salzberg S.L."/>
            <person name="Silva J.C."/>
            <person name="Haas B.J."/>
            <person name="Majoros W.H."/>
            <person name="Farzad M."/>
            <person name="Carlton J.M."/>
            <person name="Smith R.K. Jr."/>
            <person name="Garg J."/>
            <person name="Pearlman R.E."/>
            <person name="Karrer K.M."/>
            <person name="Sun L."/>
            <person name="Manning G."/>
            <person name="Elde N.C."/>
            <person name="Turkewitz A.P."/>
            <person name="Asai D.J."/>
            <person name="Wilkes D.E."/>
            <person name="Wang Y."/>
            <person name="Cai H."/>
            <person name="Collins K."/>
            <person name="Stewart B.A."/>
            <person name="Lee S.R."/>
            <person name="Wilamowska K."/>
            <person name="Weinberg Z."/>
            <person name="Ruzzo W.L."/>
            <person name="Wloga D."/>
            <person name="Gaertig J."/>
            <person name="Frankel J."/>
            <person name="Tsao C.-C."/>
            <person name="Gorovsky M.A."/>
            <person name="Keeling P.J."/>
            <person name="Waller R.F."/>
            <person name="Patron N.J."/>
            <person name="Cherry J.M."/>
            <person name="Stover N.A."/>
            <person name="Krieger C.J."/>
            <person name="del Toro C."/>
            <person name="Ryder H.F."/>
            <person name="Williamson S.C."/>
            <person name="Barbeau R.A."/>
            <person name="Hamilton E.P."/>
            <person name="Orias E."/>
        </authorList>
    </citation>
    <scope>NUCLEOTIDE SEQUENCE [LARGE SCALE GENOMIC DNA]</scope>
    <source>
        <strain evidence="3">SB210</strain>
    </source>
</reference>
<dbReference type="GeneID" id="7832030"/>
<feature type="chain" id="PRO_5004202316" evidence="1">
    <location>
        <begin position="20"/>
        <end position="101"/>
    </location>
</feature>
<evidence type="ECO:0000313" key="3">
    <source>
        <dbReference type="Proteomes" id="UP000009168"/>
    </source>
</evidence>
<sequence>MKPQIAILATILLLLSGSALYLYQREQAREQNQLENYAIACGKCGWNAFKIFTACPAAAAEDGLNPWVDYKCVSSVMKSGPNCKSCICELASAFHKRVKGC</sequence>
<keyword evidence="1" id="KW-0732">Signal</keyword>
<dbReference type="HOGENOM" id="CLU_2297325_0_0_1"/>
<evidence type="ECO:0000313" key="2">
    <source>
        <dbReference type="EMBL" id="EAR98820.1"/>
    </source>
</evidence>
<proteinExistence type="predicted"/>
<keyword evidence="3" id="KW-1185">Reference proteome</keyword>
<gene>
    <name evidence="2" type="ORF">TTHERM_00251150</name>
</gene>
<evidence type="ECO:0000256" key="1">
    <source>
        <dbReference type="SAM" id="SignalP"/>
    </source>
</evidence>
<dbReference type="RefSeq" id="XP_001019065.1">
    <property type="nucleotide sequence ID" value="XM_001019065.1"/>
</dbReference>
<dbReference type="Proteomes" id="UP000009168">
    <property type="component" value="Unassembled WGS sequence"/>
</dbReference>
<keyword evidence="2" id="KW-0472">Membrane</keyword>
<dbReference type="Gene3D" id="1.10.1740.120">
    <property type="match status" value="1"/>
</dbReference>
<accession>Q23QR8</accession>
<name>Q23QR8_TETTS</name>
<dbReference type="InParanoid" id="Q23QR8"/>
<dbReference type="KEGG" id="tet:TTHERM_00251150"/>
<keyword evidence="2" id="KW-0812">Transmembrane</keyword>
<feature type="signal peptide" evidence="1">
    <location>
        <begin position="1"/>
        <end position="19"/>
    </location>
</feature>
<organism evidence="2 3">
    <name type="scientific">Tetrahymena thermophila (strain SB210)</name>
    <dbReference type="NCBI Taxonomy" id="312017"/>
    <lineage>
        <taxon>Eukaryota</taxon>
        <taxon>Sar</taxon>
        <taxon>Alveolata</taxon>
        <taxon>Ciliophora</taxon>
        <taxon>Intramacronucleata</taxon>
        <taxon>Oligohymenophorea</taxon>
        <taxon>Hymenostomatida</taxon>
        <taxon>Tetrahymenina</taxon>
        <taxon>Tetrahymenidae</taxon>
        <taxon>Tetrahymena</taxon>
    </lineage>
</organism>
<dbReference type="EMBL" id="GG662647">
    <property type="protein sequence ID" value="EAR98820.1"/>
    <property type="molecule type" value="Genomic_DNA"/>
</dbReference>
<protein>
    <submittedName>
        <fullName evidence="2">Transmembrane protein, putative</fullName>
    </submittedName>
</protein>
<dbReference type="AlphaFoldDB" id="Q23QR8"/>